<keyword evidence="4 7" id="KW-0812">Transmembrane</keyword>
<feature type="region of interest" description="Disordered" evidence="8">
    <location>
        <begin position="258"/>
        <end position="285"/>
    </location>
</feature>
<name>A0ABU6IKV3_9ACTN</name>
<evidence type="ECO:0000259" key="9">
    <source>
        <dbReference type="Pfam" id="PF09335"/>
    </source>
</evidence>
<dbReference type="EMBL" id="JAYMFF010000027">
    <property type="protein sequence ID" value="MEC4176976.1"/>
    <property type="molecule type" value="Genomic_DNA"/>
</dbReference>
<dbReference type="InterPro" id="IPR032816">
    <property type="entry name" value="VTT_dom"/>
</dbReference>
<evidence type="ECO:0000256" key="6">
    <source>
        <dbReference type="ARBA" id="ARBA00023136"/>
    </source>
</evidence>
<sequence length="285" mass="30976">MGIIDFFINLLKDPRGFIAGWIIALGPVWVYTPLFLIVFVETGLVFFPFLPGDSLLFAAGVFSADGGGLNIWATLVVFWAAAILGNTSNYWIARLFGSRIIDSGKVKALTPERMAKLDHFFERYGGLTIVITRFMPFFRTFAPFIAGTGHMNFGKFTFFNVIGGVSWVSLFVLVGYFFGGVPFVQEHFEVIVLGIVAVSVAPAFIGVIKAAMTGRRAKAGDPVAQAEERVSEAEYQRELTEEKVLRAEAAAKAEARARVAAEQAADGQELSAPATPSASEEKDGE</sequence>
<keyword evidence="6 7" id="KW-0472">Membrane</keyword>
<dbReference type="Pfam" id="PF09335">
    <property type="entry name" value="VTT_dom"/>
    <property type="match status" value="1"/>
</dbReference>
<keyword evidence="11" id="KW-1185">Reference proteome</keyword>
<evidence type="ECO:0000256" key="1">
    <source>
        <dbReference type="ARBA" id="ARBA00004651"/>
    </source>
</evidence>
<feature type="domain" description="VTT" evidence="9">
    <location>
        <begin position="50"/>
        <end position="176"/>
    </location>
</feature>
<organism evidence="10 11">
    <name type="scientific">Adlercreutzia wanghongyangiae</name>
    <dbReference type="NCBI Taxonomy" id="3111451"/>
    <lineage>
        <taxon>Bacteria</taxon>
        <taxon>Bacillati</taxon>
        <taxon>Actinomycetota</taxon>
        <taxon>Coriobacteriia</taxon>
        <taxon>Eggerthellales</taxon>
        <taxon>Eggerthellaceae</taxon>
        <taxon>Adlercreutzia</taxon>
    </lineage>
</organism>
<keyword evidence="5 7" id="KW-1133">Transmembrane helix</keyword>
<evidence type="ECO:0000256" key="7">
    <source>
        <dbReference type="RuleBase" id="RU367016"/>
    </source>
</evidence>
<evidence type="ECO:0000313" key="10">
    <source>
        <dbReference type="EMBL" id="MEC4176976.1"/>
    </source>
</evidence>
<gene>
    <name evidence="10" type="ORF">VIN30_11000</name>
</gene>
<dbReference type="Proteomes" id="UP001349994">
    <property type="component" value="Unassembled WGS sequence"/>
</dbReference>
<proteinExistence type="inferred from homology"/>
<feature type="transmembrane region" description="Helical" evidence="7">
    <location>
        <begin position="190"/>
        <end position="208"/>
    </location>
</feature>
<dbReference type="PANTHER" id="PTHR30353:SF0">
    <property type="entry name" value="TRANSMEMBRANE PROTEIN"/>
    <property type="match status" value="1"/>
</dbReference>
<protein>
    <submittedName>
        <fullName evidence="10">VTT domain-containing protein</fullName>
    </submittedName>
</protein>
<dbReference type="RefSeq" id="WP_338211542.1">
    <property type="nucleotide sequence ID" value="NZ_JAYMFF010000027.1"/>
</dbReference>
<accession>A0ABU6IKV3</accession>
<evidence type="ECO:0000256" key="5">
    <source>
        <dbReference type="ARBA" id="ARBA00022989"/>
    </source>
</evidence>
<reference evidence="10 11" key="1">
    <citation type="submission" date="2024-01" db="EMBL/GenBank/DDBJ databases">
        <title>novel species in genus Adlercreutzia.</title>
        <authorList>
            <person name="Liu X."/>
        </authorList>
    </citation>
    <scope>NUCLEOTIDE SEQUENCE [LARGE SCALE GENOMIC DNA]</scope>
    <source>
        <strain evidence="10 11">R7</strain>
    </source>
</reference>
<evidence type="ECO:0000313" key="11">
    <source>
        <dbReference type="Proteomes" id="UP001349994"/>
    </source>
</evidence>
<evidence type="ECO:0000256" key="8">
    <source>
        <dbReference type="SAM" id="MobiDB-lite"/>
    </source>
</evidence>
<evidence type="ECO:0000256" key="4">
    <source>
        <dbReference type="ARBA" id="ARBA00022692"/>
    </source>
</evidence>
<evidence type="ECO:0000256" key="2">
    <source>
        <dbReference type="ARBA" id="ARBA00010792"/>
    </source>
</evidence>
<evidence type="ECO:0000256" key="3">
    <source>
        <dbReference type="ARBA" id="ARBA00022475"/>
    </source>
</evidence>
<feature type="transmembrane region" description="Helical" evidence="7">
    <location>
        <begin position="158"/>
        <end position="178"/>
    </location>
</feature>
<comment type="caution">
    <text evidence="10">The sequence shown here is derived from an EMBL/GenBank/DDBJ whole genome shotgun (WGS) entry which is preliminary data.</text>
</comment>
<dbReference type="InterPro" id="IPR032818">
    <property type="entry name" value="DedA-like"/>
</dbReference>
<comment type="similarity">
    <text evidence="2 7">Belongs to the DedA family.</text>
</comment>
<keyword evidence="3 7" id="KW-1003">Cell membrane</keyword>
<feature type="transmembrane region" description="Helical" evidence="7">
    <location>
        <begin position="21"/>
        <end position="49"/>
    </location>
</feature>
<dbReference type="PANTHER" id="PTHR30353">
    <property type="entry name" value="INNER MEMBRANE PROTEIN DEDA-RELATED"/>
    <property type="match status" value="1"/>
</dbReference>
<feature type="transmembrane region" description="Helical" evidence="7">
    <location>
        <begin position="69"/>
        <end position="92"/>
    </location>
</feature>
<comment type="subcellular location">
    <subcellularLocation>
        <location evidence="1 7">Cell membrane</location>
        <topology evidence="1 7">Multi-pass membrane protein</topology>
    </subcellularLocation>
</comment>